<feature type="domain" description="Putative restriction endonuclease" evidence="1">
    <location>
        <begin position="29"/>
        <end position="177"/>
    </location>
</feature>
<organism evidence="2 3">
    <name type="scientific">Roseofilum reptotaenium AO1-A</name>
    <dbReference type="NCBI Taxonomy" id="1925591"/>
    <lineage>
        <taxon>Bacteria</taxon>
        <taxon>Bacillati</taxon>
        <taxon>Cyanobacteriota</taxon>
        <taxon>Cyanophyceae</taxon>
        <taxon>Desertifilales</taxon>
        <taxon>Desertifilaceae</taxon>
        <taxon>Roseofilum</taxon>
    </lineage>
</organism>
<keyword evidence="3" id="KW-1185">Reference proteome</keyword>
<proteinExistence type="predicted"/>
<name>A0A1L9QR46_9CYAN</name>
<dbReference type="PANTHER" id="PTHR33352:SF3">
    <property type="entry name" value="SLR1612 PROTEIN"/>
    <property type="match status" value="1"/>
</dbReference>
<evidence type="ECO:0000313" key="2">
    <source>
        <dbReference type="EMBL" id="OJJ25106.1"/>
    </source>
</evidence>
<sequence>MTDSSTLVSNTKSEEEIIFPPSDLYSNEPPMDSDLHLRQVILLIQSLERHWRSRQDFYVAGNLSVYYSRQQIESGNWRSPDFFVALKTERKPRKSWVVWKEDGKYPHVIVEIFSQKNTSADRQLKKELYQKIFRAPQYFWFDLETLELQGFIFKGGDYAEIAANESGYLWSEELGLYLGRRDRQLRFFTAEGELVLTPEEIADRETQRADRLAAKLRELNIDPDSI</sequence>
<dbReference type="EMBL" id="MLAW01000021">
    <property type="protein sequence ID" value="OJJ25106.1"/>
    <property type="molecule type" value="Genomic_DNA"/>
</dbReference>
<dbReference type="CDD" id="cd06260">
    <property type="entry name" value="DUF820-like"/>
    <property type="match status" value="1"/>
</dbReference>
<dbReference type="PANTHER" id="PTHR33352">
    <property type="entry name" value="SLR1095 PROTEIN"/>
    <property type="match status" value="1"/>
</dbReference>
<evidence type="ECO:0000259" key="1">
    <source>
        <dbReference type="Pfam" id="PF05685"/>
    </source>
</evidence>
<dbReference type="Pfam" id="PF05685">
    <property type="entry name" value="Uma2"/>
    <property type="match status" value="1"/>
</dbReference>
<accession>A0A1L9QR46</accession>
<dbReference type="Gene3D" id="3.90.1570.10">
    <property type="entry name" value="tt1808, chain A"/>
    <property type="match status" value="1"/>
</dbReference>
<dbReference type="InterPro" id="IPR011335">
    <property type="entry name" value="Restrct_endonuc-II-like"/>
</dbReference>
<evidence type="ECO:0000313" key="3">
    <source>
        <dbReference type="Proteomes" id="UP000183940"/>
    </source>
</evidence>
<reference evidence="2" key="1">
    <citation type="submission" date="2016-10" db="EMBL/GenBank/DDBJ databases">
        <title>CRISPR-Cas defence system in Roseofilum reptotaenium: evidence of a bacteriophage-cyanobacterium arms race in the coral black band disease.</title>
        <authorList>
            <person name="Buerger P."/>
            <person name="Wood-Charlson E.M."/>
            <person name="Weynberg K.D."/>
            <person name="Willis B."/>
            <person name="Van Oppen M.J."/>
        </authorList>
    </citation>
    <scope>NUCLEOTIDE SEQUENCE [LARGE SCALE GENOMIC DNA]</scope>
    <source>
        <strain evidence="2">AO1-A</strain>
    </source>
</reference>
<dbReference type="Proteomes" id="UP000183940">
    <property type="component" value="Unassembled WGS sequence"/>
</dbReference>
<dbReference type="STRING" id="1925591.BI308_13005"/>
<comment type="caution">
    <text evidence="2">The sequence shown here is derived from an EMBL/GenBank/DDBJ whole genome shotgun (WGS) entry which is preliminary data.</text>
</comment>
<gene>
    <name evidence="2" type="ORF">BI308_13005</name>
</gene>
<dbReference type="InterPro" id="IPR012296">
    <property type="entry name" value="Nuclease_put_TT1808"/>
</dbReference>
<dbReference type="InterPro" id="IPR008538">
    <property type="entry name" value="Uma2"/>
</dbReference>
<protein>
    <recommendedName>
        <fullName evidence="1">Putative restriction endonuclease domain-containing protein</fullName>
    </recommendedName>
</protein>
<dbReference type="SUPFAM" id="SSF52980">
    <property type="entry name" value="Restriction endonuclease-like"/>
    <property type="match status" value="1"/>
</dbReference>
<dbReference type="AlphaFoldDB" id="A0A1L9QR46"/>